<evidence type="ECO:0000313" key="2">
    <source>
        <dbReference type="EMBL" id="EPQ51423.1"/>
    </source>
</evidence>
<evidence type="ECO:0000313" key="3">
    <source>
        <dbReference type="Proteomes" id="UP000030669"/>
    </source>
</evidence>
<dbReference type="EMBL" id="KB469310">
    <property type="protein sequence ID" value="EPQ51423.1"/>
    <property type="molecule type" value="Genomic_DNA"/>
</dbReference>
<dbReference type="RefSeq" id="XP_007869861.1">
    <property type="nucleotide sequence ID" value="XM_007871670.1"/>
</dbReference>
<organism evidence="2 3">
    <name type="scientific">Gloeophyllum trabeum (strain ATCC 11539 / FP-39264 / Madison 617)</name>
    <name type="common">Brown rot fungus</name>
    <dbReference type="NCBI Taxonomy" id="670483"/>
    <lineage>
        <taxon>Eukaryota</taxon>
        <taxon>Fungi</taxon>
        <taxon>Dikarya</taxon>
        <taxon>Basidiomycota</taxon>
        <taxon>Agaricomycotina</taxon>
        <taxon>Agaricomycetes</taxon>
        <taxon>Gloeophyllales</taxon>
        <taxon>Gloeophyllaceae</taxon>
        <taxon>Gloeophyllum</taxon>
    </lineage>
</organism>
<dbReference type="OrthoDB" id="2269034at2759"/>
<gene>
    <name evidence="2" type="ORF">GLOTRDRAFT_25420</name>
</gene>
<feature type="coiled-coil region" evidence="1">
    <location>
        <begin position="17"/>
        <end position="44"/>
    </location>
</feature>
<dbReference type="KEGG" id="gtr:GLOTRDRAFT_25420"/>
<dbReference type="STRING" id="670483.S7PV65"/>
<proteinExistence type="predicted"/>
<dbReference type="AlphaFoldDB" id="S7PV65"/>
<dbReference type="Proteomes" id="UP000030669">
    <property type="component" value="Unassembled WGS sequence"/>
</dbReference>
<protein>
    <submittedName>
        <fullName evidence="2">Uncharacterized protein</fullName>
    </submittedName>
</protein>
<feature type="non-terminal residue" evidence="2">
    <location>
        <position position="113"/>
    </location>
</feature>
<dbReference type="eggNOG" id="ENOG502RBVW">
    <property type="taxonomic scope" value="Eukaryota"/>
</dbReference>
<accession>S7PV65</accession>
<keyword evidence="3" id="KW-1185">Reference proteome</keyword>
<sequence>SNKTPSAEERDAISAVVSHAKAVFATAQAEVSRLEEQLTMARIRRDCASRFLKDHLALLSPIRKLPDELLSEVFFRCLPDDEYVLPRVKSSPFLVCAVCHKWRDIALATPRLW</sequence>
<keyword evidence="1" id="KW-0175">Coiled coil</keyword>
<name>S7PV65_GLOTA</name>
<dbReference type="OMA" id="RWRAISY"/>
<reference evidence="2 3" key="1">
    <citation type="journal article" date="2012" name="Science">
        <title>The Paleozoic origin of enzymatic lignin decomposition reconstructed from 31 fungal genomes.</title>
        <authorList>
            <person name="Floudas D."/>
            <person name="Binder M."/>
            <person name="Riley R."/>
            <person name="Barry K."/>
            <person name="Blanchette R.A."/>
            <person name="Henrissat B."/>
            <person name="Martinez A.T."/>
            <person name="Otillar R."/>
            <person name="Spatafora J.W."/>
            <person name="Yadav J.S."/>
            <person name="Aerts A."/>
            <person name="Benoit I."/>
            <person name="Boyd A."/>
            <person name="Carlson A."/>
            <person name="Copeland A."/>
            <person name="Coutinho P.M."/>
            <person name="de Vries R.P."/>
            <person name="Ferreira P."/>
            <person name="Findley K."/>
            <person name="Foster B."/>
            <person name="Gaskell J."/>
            <person name="Glotzer D."/>
            <person name="Gorecki P."/>
            <person name="Heitman J."/>
            <person name="Hesse C."/>
            <person name="Hori C."/>
            <person name="Igarashi K."/>
            <person name="Jurgens J.A."/>
            <person name="Kallen N."/>
            <person name="Kersten P."/>
            <person name="Kohler A."/>
            <person name="Kuees U."/>
            <person name="Kumar T.K.A."/>
            <person name="Kuo A."/>
            <person name="LaButti K."/>
            <person name="Larrondo L.F."/>
            <person name="Lindquist E."/>
            <person name="Ling A."/>
            <person name="Lombard V."/>
            <person name="Lucas S."/>
            <person name="Lundell T."/>
            <person name="Martin R."/>
            <person name="McLaughlin D.J."/>
            <person name="Morgenstern I."/>
            <person name="Morin E."/>
            <person name="Murat C."/>
            <person name="Nagy L.G."/>
            <person name="Nolan M."/>
            <person name="Ohm R.A."/>
            <person name="Patyshakuliyeva A."/>
            <person name="Rokas A."/>
            <person name="Ruiz-Duenas F.J."/>
            <person name="Sabat G."/>
            <person name="Salamov A."/>
            <person name="Samejima M."/>
            <person name="Schmutz J."/>
            <person name="Slot J.C."/>
            <person name="St John F."/>
            <person name="Stenlid J."/>
            <person name="Sun H."/>
            <person name="Sun S."/>
            <person name="Syed K."/>
            <person name="Tsang A."/>
            <person name="Wiebenga A."/>
            <person name="Young D."/>
            <person name="Pisabarro A."/>
            <person name="Eastwood D.C."/>
            <person name="Martin F."/>
            <person name="Cullen D."/>
            <person name="Grigoriev I.V."/>
            <person name="Hibbett D.S."/>
        </authorList>
    </citation>
    <scope>NUCLEOTIDE SEQUENCE [LARGE SCALE GENOMIC DNA]</scope>
    <source>
        <strain evidence="2 3">ATCC 11539</strain>
    </source>
</reference>
<dbReference type="HOGENOM" id="CLU_018544_3_2_1"/>
<evidence type="ECO:0000256" key="1">
    <source>
        <dbReference type="SAM" id="Coils"/>
    </source>
</evidence>
<feature type="non-terminal residue" evidence="2">
    <location>
        <position position="1"/>
    </location>
</feature>
<dbReference type="GeneID" id="19305161"/>
<dbReference type="Gene3D" id="1.20.1280.50">
    <property type="match status" value="1"/>
</dbReference>